<dbReference type="EMBL" id="CAJPVJ010037967">
    <property type="protein sequence ID" value="CAG2181516.1"/>
    <property type="molecule type" value="Genomic_DNA"/>
</dbReference>
<evidence type="ECO:0000313" key="3">
    <source>
        <dbReference type="Proteomes" id="UP000728032"/>
    </source>
</evidence>
<dbReference type="EMBL" id="OC952792">
    <property type="protein sequence ID" value="CAD7664379.1"/>
    <property type="molecule type" value="Genomic_DNA"/>
</dbReference>
<sequence length="105" mass="11940">MKQPAHNPNYKQPNGNPSAPYPKQQYTNSQTQNNANNNKPANPNAAYPKQQYTNNQAQYPKQPAHNPNYKPPSPSAAYPKQTYTVVHIRSNLVKLYLLFTMVKLD</sequence>
<gene>
    <name evidence="2" type="ORF">ONB1V03_LOCUS20937</name>
</gene>
<name>A0A7R9MQY8_9ACAR</name>
<accession>A0A7R9MQY8</accession>
<dbReference type="Proteomes" id="UP000728032">
    <property type="component" value="Unassembled WGS sequence"/>
</dbReference>
<evidence type="ECO:0000256" key="1">
    <source>
        <dbReference type="SAM" id="MobiDB-lite"/>
    </source>
</evidence>
<keyword evidence="3" id="KW-1185">Reference proteome</keyword>
<protein>
    <submittedName>
        <fullName evidence="2">Uncharacterized protein</fullName>
    </submittedName>
</protein>
<evidence type="ECO:0000313" key="2">
    <source>
        <dbReference type="EMBL" id="CAD7664379.1"/>
    </source>
</evidence>
<feature type="region of interest" description="Disordered" evidence="1">
    <location>
        <begin position="1"/>
        <end position="78"/>
    </location>
</feature>
<reference evidence="2" key="1">
    <citation type="submission" date="2020-11" db="EMBL/GenBank/DDBJ databases">
        <authorList>
            <person name="Tran Van P."/>
        </authorList>
    </citation>
    <scope>NUCLEOTIDE SEQUENCE</scope>
</reference>
<organism evidence="2">
    <name type="scientific">Oppiella nova</name>
    <dbReference type="NCBI Taxonomy" id="334625"/>
    <lineage>
        <taxon>Eukaryota</taxon>
        <taxon>Metazoa</taxon>
        <taxon>Ecdysozoa</taxon>
        <taxon>Arthropoda</taxon>
        <taxon>Chelicerata</taxon>
        <taxon>Arachnida</taxon>
        <taxon>Acari</taxon>
        <taxon>Acariformes</taxon>
        <taxon>Sarcoptiformes</taxon>
        <taxon>Oribatida</taxon>
        <taxon>Brachypylina</taxon>
        <taxon>Oppioidea</taxon>
        <taxon>Oppiidae</taxon>
        <taxon>Oppiella</taxon>
    </lineage>
</organism>
<feature type="compositionally biased region" description="Low complexity" evidence="1">
    <location>
        <begin position="23"/>
        <end position="51"/>
    </location>
</feature>
<dbReference type="AlphaFoldDB" id="A0A7R9MQY8"/>
<proteinExistence type="predicted"/>
<feature type="non-terminal residue" evidence="2">
    <location>
        <position position="105"/>
    </location>
</feature>